<keyword evidence="5 8" id="KW-0812">Transmembrane</keyword>
<comment type="subcellular location">
    <subcellularLocation>
        <location evidence="1">Membrane</location>
        <topology evidence="1">Multi-pass membrane protein</topology>
    </subcellularLocation>
</comment>
<feature type="transmembrane region" description="Helical" evidence="8">
    <location>
        <begin position="304"/>
        <end position="321"/>
    </location>
</feature>
<feature type="transmembrane region" description="Helical" evidence="8">
    <location>
        <begin position="12"/>
        <end position="34"/>
    </location>
</feature>
<feature type="transmembrane region" description="Helical" evidence="8">
    <location>
        <begin position="82"/>
        <end position="102"/>
    </location>
</feature>
<evidence type="ECO:0000256" key="1">
    <source>
        <dbReference type="ARBA" id="ARBA00004141"/>
    </source>
</evidence>
<dbReference type="PANTHER" id="PTHR34975:SF2">
    <property type="entry name" value="SPORE GERMINATION PROTEIN A2"/>
    <property type="match status" value="1"/>
</dbReference>
<feature type="transmembrane region" description="Helical" evidence="8">
    <location>
        <begin position="40"/>
        <end position="62"/>
    </location>
</feature>
<dbReference type="PANTHER" id="PTHR34975">
    <property type="entry name" value="SPORE GERMINATION PROTEIN A2"/>
    <property type="match status" value="1"/>
</dbReference>
<dbReference type="NCBIfam" id="TIGR00912">
    <property type="entry name" value="2A0309"/>
    <property type="match status" value="1"/>
</dbReference>
<proteinExistence type="inferred from homology"/>
<organism evidence="9 10">
    <name type="scientific">Paenibacillus aestuarii</name>
    <dbReference type="NCBI Taxonomy" id="516965"/>
    <lineage>
        <taxon>Bacteria</taxon>
        <taxon>Bacillati</taxon>
        <taxon>Bacillota</taxon>
        <taxon>Bacilli</taxon>
        <taxon>Bacillales</taxon>
        <taxon>Paenibacillaceae</taxon>
        <taxon>Paenibacillus</taxon>
    </lineage>
</organism>
<evidence type="ECO:0000256" key="7">
    <source>
        <dbReference type="ARBA" id="ARBA00023136"/>
    </source>
</evidence>
<evidence type="ECO:0000313" key="10">
    <source>
        <dbReference type="Proteomes" id="UP001596044"/>
    </source>
</evidence>
<comment type="similarity">
    <text evidence="2">Belongs to the amino acid-polyamine-organocation (APC) superfamily. Spore germination protein (SGP) (TC 2.A.3.9) family.</text>
</comment>
<name>A0ABW0K6V7_9BACL</name>
<dbReference type="Proteomes" id="UP001596044">
    <property type="component" value="Unassembled WGS sequence"/>
</dbReference>
<reference evidence="10" key="1">
    <citation type="journal article" date="2019" name="Int. J. Syst. Evol. Microbiol.">
        <title>The Global Catalogue of Microorganisms (GCM) 10K type strain sequencing project: providing services to taxonomists for standard genome sequencing and annotation.</title>
        <authorList>
            <consortium name="The Broad Institute Genomics Platform"/>
            <consortium name="The Broad Institute Genome Sequencing Center for Infectious Disease"/>
            <person name="Wu L."/>
            <person name="Ma J."/>
        </authorList>
    </citation>
    <scope>NUCLEOTIDE SEQUENCE [LARGE SCALE GENOMIC DNA]</scope>
    <source>
        <strain evidence="10">KACC 11904</strain>
    </source>
</reference>
<evidence type="ECO:0000256" key="6">
    <source>
        <dbReference type="ARBA" id="ARBA00022989"/>
    </source>
</evidence>
<evidence type="ECO:0000256" key="5">
    <source>
        <dbReference type="ARBA" id="ARBA00022692"/>
    </source>
</evidence>
<accession>A0ABW0K6V7</accession>
<keyword evidence="3" id="KW-0813">Transport</keyword>
<keyword evidence="4" id="KW-0309">Germination</keyword>
<protein>
    <submittedName>
        <fullName evidence="9">Endospore germination permease</fullName>
    </submittedName>
</protein>
<feature type="transmembrane region" description="Helical" evidence="8">
    <location>
        <begin position="220"/>
        <end position="250"/>
    </location>
</feature>
<keyword evidence="6 8" id="KW-1133">Transmembrane helix</keyword>
<feature type="transmembrane region" description="Helical" evidence="8">
    <location>
        <begin position="341"/>
        <end position="361"/>
    </location>
</feature>
<feature type="transmembrane region" description="Helical" evidence="8">
    <location>
        <begin position="270"/>
        <end position="292"/>
    </location>
</feature>
<dbReference type="Pfam" id="PF03845">
    <property type="entry name" value="Spore_permease"/>
    <property type="match status" value="1"/>
</dbReference>
<gene>
    <name evidence="9" type="ORF">ACFPOG_12055</name>
</gene>
<dbReference type="RefSeq" id="WP_270884672.1">
    <property type="nucleotide sequence ID" value="NZ_JAQFVF010000076.1"/>
</dbReference>
<evidence type="ECO:0000256" key="8">
    <source>
        <dbReference type="SAM" id="Phobius"/>
    </source>
</evidence>
<keyword evidence="10" id="KW-1185">Reference proteome</keyword>
<keyword evidence="7 8" id="KW-0472">Membrane</keyword>
<dbReference type="InterPro" id="IPR004761">
    <property type="entry name" value="Spore_GerAB"/>
</dbReference>
<evidence type="ECO:0000256" key="2">
    <source>
        <dbReference type="ARBA" id="ARBA00007998"/>
    </source>
</evidence>
<evidence type="ECO:0000256" key="3">
    <source>
        <dbReference type="ARBA" id="ARBA00022448"/>
    </source>
</evidence>
<evidence type="ECO:0000313" key="9">
    <source>
        <dbReference type="EMBL" id="MFC5449004.1"/>
    </source>
</evidence>
<feature type="transmembrane region" description="Helical" evidence="8">
    <location>
        <begin position="184"/>
        <end position="208"/>
    </location>
</feature>
<evidence type="ECO:0000256" key="4">
    <source>
        <dbReference type="ARBA" id="ARBA00022544"/>
    </source>
</evidence>
<comment type="caution">
    <text evidence="9">The sequence shown here is derived from an EMBL/GenBank/DDBJ whole genome shotgun (WGS) entry which is preliminary data.</text>
</comment>
<feature type="transmembrane region" description="Helical" evidence="8">
    <location>
        <begin position="147"/>
        <end position="164"/>
    </location>
</feature>
<feature type="transmembrane region" description="Helical" evidence="8">
    <location>
        <begin position="108"/>
        <end position="135"/>
    </location>
</feature>
<dbReference type="EMBL" id="JBHSMJ010000014">
    <property type="protein sequence ID" value="MFC5449004.1"/>
    <property type="molecule type" value="Genomic_DNA"/>
</dbReference>
<sequence>MIKNMQINGRQMYWLLISNQMVMTILLTIAPGLNHAKQNAWFSILISTAVGAGIAYLCSWVCMRYPGKTLAEFSCEILGKSIGKVITFAYLAEFLLTLSFILRQYGDFIIGTILPRTPIFAAIVLMICTVLYLSIHGIGGIGRCSEIVGPFLLLGFLLPVLLSIGKIKLEYLLPVLTDANMSDIITGALPASTFLGDCMLIFVIGGFVDGRNQWMKNAIWGVVSTGLLTAISTIIVTCVFTQEVGGSFAYPFLMLVRSVTIYGFIENLDVIAISIWIMSIFVKLCVYLFVCSYTASQLFQIRKWVPLCIGVAAIASILAMLPRNYVEASVIFPFHVGTRWIFPIFMIGIPCILWLVSFVRLRSQKV</sequence>